<gene>
    <name evidence="1" type="ORF">PLEOSDRAFT_28805</name>
</gene>
<organism evidence="1 2">
    <name type="scientific">Pleurotus ostreatus (strain PC15)</name>
    <name type="common">Oyster mushroom</name>
    <dbReference type="NCBI Taxonomy" id="1137138"/>
    <lineage>
        <taxon>Eukaryota</taxon>
        <taxon>Fungi</taxon>
        <taxon>Dikarya</taxon>
        <taxon>Basidiomycota</taxon>
        <taxon>Agaricomycotina</taxon>
        <taxon>Agaricomycetes</taxon>
        <taxon>Agaricomycetidae</taxon>
        <taxon>Agaricales</taxon>
        <taxon>Pleurotineae</taxon>
        <taxon>Pleurotaceae</taxon>
        <taxon>Pleurotus</taxon>
    </lineage>
</organism>
<dbReference type="Proteomes" id="UP000027073">
    <property type="component" value="Unassembled WGS sequence"/>
</dbReference>
<dbReference type="OrthoDB" id="2576082at2759"/>
<accession>A0A067NHK8</accession>
<dbReference type="InParanoid" id="A0A067NHK8"/>
<feature type="non-terminal residue" evidence="1">
    <location>
        <position position="1"/>
    </location>
</feature>
<name>A0A067NHK8_PLEO1</name>
<evidence type="ECO:0000313" key="2">
    <source>
        <dbReference type="Proteomes" id="UP000027073"/>
    </source>
</evidence>
<protein>
    <submittedName>
        <fullName evidence="1">Uncharacterized protein</fullName>
    </submittedName>
</protein>
<evidence type="ECO:0000313" key="1">
    <source>
        <dbReference type="EMBL" id="KDQ27513.1"/>
    </source>
</evidence>
<dbReference type="AlphaFoldDB" id="A0A067NHK8"/>
<dbReference type="VEuPathDB" id="FungiDB:PLEOSDRAFT_28805"/>
<proteinExistence type="predicted"/>
<dbReference type="STRING" id="1137138.A0A067NHK8"/>
<dbReference type="HOGENOM" id="CLU_1932592_0_0_1"/>
<dbReference type="Gene3D" id="2.60.120.260">
    <property type="entry name" value="Galactose-binding domain-like"/>
    <property type="match status" value="1"/>
</dbReference>
<dbReference type="EMBL" id="KL198008">
    <property type="protein sequence ID" value="KDQ27513.1"/>
    <property type="molecule type" value="Genomic_DNA"/>
</dbReference>
<sequence length="131" mass="14117">SNTQDASLSFSFNGTAVEIFGAKRGNHGDYQITIDNVTSTSSGRADPSVFKTSLFSISNLAQGFHTVTLTNKPTDNNHNFVDIDFSRIGKDKDNLVVKTFQDTDPSFSFSPSNAWSNSPDQIGLFNGGSGQ</sequence>
<reference evidence="2" key="1">
    <citation type="journal article" date="2014" name="Proc. Natl. Acad. Sci. U.S.A.">
        <title>Extensive sampling of basidiomycete genomes demonstrates inadequacy of the white-rot/brown-rot paradigm for wood decay fungi.</title>
        <authorList>
            <person name="Riley R."/>
            <person name="Salamov A.A."/>
            <person name="Brown D.W."/>
            <person name="Nagy L.G."/>
            <person name="Floudas D."/>
            <person name="Held B.W."/>
            <person name="Levasseur A."/>
            <person name="Lombard V."/>
            <person name="Morin E."/>
            <person name="Otillar R."/>
            <person name="Lindquist E.A."/>
            <person name="Sun H."/>
            <person name="LaButti K.M."/>
            <person name="Schmutz J."/>
            <person name="Jabbour D."/>
            <person name="Luo H."/>
            <person name="Baker S.E."/>
            <person name="Pisabarro A.G."/>
            <person name="Walton J.D."/>
            <person name="Blanchette R.A."/>
            <person name="Henrissat B."/>
            <person name="Martin F."/>
            <person name="Cullen D."/>
            <person name="Hibbett D.S."/>
            <person name="Grigoriev I.V."/>
        </authorList>
    </citation>
    <scope>NUCLEOTIDE SEQUENCE [LARGE SCALE GENOMIC DNA]</scope>
    <source>
        <strain evidence="2">PC15</strain>
    </source>
</reference>